<dbReference type="AlphaFoldDB" id="A0A4R5PLJ7"/>
<dbReference type="EMBL" id="SMSI01000001">
    <property type="protein sequence ID" value="TDH37698.1"/>
    <property type="molecule type" value="Genomic_DNA"/>
</dbReference>
<dbReference type="RefSeq" id="WP_133282536.1">
    <property type="nucleotide sequence ID" value="NZ_SMSI01000001.1"/>
</dbReference>
<evidence type="ECO:0000313" key="2">
    <source>
        <dbReference type="EMBL" id="TDH37698.1"/>
    </source>
</evidence>
<sequence length="63" mass="6644">MRTGRLVEAEVAFSLAIGLSQSYSEKLFLARRTAACEALRRGGPSADPETIRPAGAADTPPPD</sequence>
<evidence type="ECO:0000313" key="3">
    <source>
        <dbReference type="Proteomes" id="UP000295131"/>
    </source>
</evidence>
<proteinExistence type="predicted"/>
<organism evidence="2 3">
    <name type="scientific">Pseudohoeflea suaedae</name>
    <dbReference type="NCBI Taxonomy" id="877384"/>
    <lineage>
        <taxon>Bacteria</taxon>
        <taxon>Pseudomonadati</taxon>
        <taxon>Pseudomonadota</taxon>
        <taxon>Alphaproteobacteria</taxon>
        <taxon>Hyphomicrobiales</taxon>
        <taxon>Rhizobiaceae</taxon>
        <taxon>Pseudohoeflea</taxon>
    </lineage>
</organism>
<comment type="caution">
    <text evidence="2">The sequence shown here is derived from an EMBL/GenBank/DDBJ whole genome shotgun (WGS) entry which is preliminary data.</text>
</comment>
<dbReference type="Proteomes" id="UP000295131">
    <property type="component" value="Unassembled WGS sequence"/>
</dbReference>
<feature type="region of interest" description="Disordered" evidence="1">
    <location>
        <begin position="39"/>
        <end position="63"/>
    </location>
</feature>
<keyword evidence="3" id="KW-1185">Reference proteome</keyword>
<protein>
    <submittedName>
        <fullName evidence="2">Uncharacterized protein</fullName>
    </submittedName>
</protein>
<evidence type="ECO:0000256" key="1">
    <source>
        <dbReference type="SAM" id="MobiDB-lite"/>
    </source>
</evidence>
<name>A0A4R5PLJ7_9HYPH</name>
<accession>A0A4R5PLJ7</accession>
<reference evidence="2 3" key="1">
    <citation type="journal article" date="2013" name="Int. J. Syst. Evol. Microbiol.">
        <title>Hoeflea suaedae sp. nov., an endophytic bacterium isolated from the root of the halophyte Suaeda maritima.</title>
        <authorList>
            <person name="Chung E.J."/>
            <person name="Park J.A."/>
            <person name="Pramanik P."/>
            <person name="Bibi F."/>
            <person name="Jeon C.O."/>
            <person name="Chung Y.R."/>
        </authorList>
    </citation>
    <scope>NUCLEOTIDE SEQUENCE [LARGE SCALE GENOMIC DNA]</scope>
    <source>
        <strain evidence="2 3">YC6898</strain>
    </source>
</reference>
<gene>
    <name evidence="2" type="ORF">E2A64_00695</name>
</gene>